<evidence type="ECO:0000256" key="1">
    <source>
        <dbReference type="SAM" id="Phobius"/>
    </source>
</evidence>
<dbReference type="AlphaFoldDB" id="A0A7G1HTD0"/>
<dbReference type="EMBL" id="AP023322">
    <property type="protein sequence ID" value="BCI61781.1"/>
    <property type="molecule type" value="Genomic_DNA"/>
</dbReference>
<keyword evidence="1" id="KW-0812">Transmembrane</keyword>
<evidence type="ECO:0000313" key="2">
    <source>
        <dbReference type="EMBL" id="BCI61781.1"/>
    </source>
</evidence>
<protein>
    <submittedName>
        <fullName evidence="2">Uncharacterized protein</fullName>
    </submittedName>
</protein>
<sequence>MLGDDAEVDGLDVVGALGDDDDVGSRLSGQGFSQAACREHLVFVYEAVDVGEEYGGGGGDVAVLEGVVEEYEVCFGEVFPDLAYSSPAVGVDGDGDVGKLPLDLQWFVSYLGGCGCGLGYDEASALALVPAAQEGYVVMGGEQVYEVLGVWGLACASDGDVADGYDGYVVCLGGEYLPVEESVPQLYDGFVYEGKGPEAVMEVRGVVLVHILCWSGLCCCTGIIFFSRCARFRPGLVRGRGVVSA</sequence>
<evidence type="ECO:0000313" key="3">
    <source>
        <dbReference type="Proteomes" id="UP000594042"/>
    </source>
</evidence>
<feature type="transmembrane region" description="Helical" evidence="1">
    <location>
        <begin position="207"/>
        <end position="226"/>
    </location>
</feature>
<organism evidence="2 3">
    <name type="scientific">Coprobacter secundus subsp. similis</name>
    <dbReference type="NCBI Taxonomy" id="2751153"/>
    <lineage>
        <taxon>Bacteria</taxon>
        <taxon>Pseudomonadati</taxon>
        <taxon>Bacteroidota</taxon>
        <taxon>Bacteroidia</taxon>
        <taxon>Bacteroidales</taxon>
        <taxon>Barnesiellaceae</taxon>
        <taxon>Coprobacter</taxon>
    </lineage>
</organism>
<keyword evidence="3" id="KW-1185">Reference proteome</keyword>
<keyword evidence="1" id="KW-0472">Membrane</keyword>
<gene>
    <name evidence="2" type="ORF">Cop2CBH44_01340</name>
</gene>
<keyword evidence="1" id="KW-1133">Transmembrane helix</keyword>
<dbReference type="KEGG" id="copr:Cop2CBH44_01340"/>
<name>A0A7G1HTD0_9BACT</name>
<proteinExistence type="predicted"/>
<reference evidence="3" key="1">
    <citation type="submission" date="2020-07" db="EMBL/GenBank/DDBJ databases">
        <title>Complete genome sequencing of Coprobacter sp. strain 2CBH44.</title>
        <authorList>
            <person name="Sakamoto M."/>
            <person name="Murakami T."/>
            <person name="Mori H."/>
        </authorList>
    </citation>
    <scope>NUCLEOTIDE SEQUENCE [LARGE SCALE GENOMIC DNA]</scope>
    <source>
        <strain evidence="3">2CBH44</strain>
    </source>
</reference>
<accession>A0A7G1HTD0</accession>
<dbReference type="Proteomes" id="UP000594042">
    <property type="component" value="Chromosome"/>
</dbReference>